<evidence type="ECO:0000313" key="2">
    <source>
        <dbReference type="Proteomes" id="UP000092460"/>
    </source>
</evidence>
<dbReference type="EMBL" id="JXJN01022461">
    <property type="status" value="NOT_ANNOTATED_CDS"/>
    <property type="molecule type" value="Genomic_DNA"/>
</dbReference>
<sequence length="155" mass="17133">MNKHRLHSRSGSHGPIPNNISWGKSSTFACAWKFGCHPGSLYLGGKSFALSIGNYSSAVLPGLSKFDGFTEQRHTLFSFGAWHEVPVVDGRCFVWFIEGRQWQLIERNEIIVPQNIDTSSPVGGPSSRIRCMCNTGGTARLVEAAYWMSTNRLVA</sequence>
<reference evidence="2" key="1">
    <citation type="submission" date="2015-01" db="EMBL/GenBank/DDBJ databases">
        <authorList>
            <person name="Aksoy S."/>
            <person name="Warren W."/>
            <person name="Wilson R.K."/>
        </authorList>
    </citation>
    <scope>NUCLEOTIDE SEQUENCE [LARGE SCALE GENOMIC DNA]</scope>
    <source>
        <strain evidence="2">IAEA</strain>
    </source>
</reference>
<reference evidence="1" key="2">
    <citation type="submission" date="2020-05" db="UniProtKB">
        <authorList>
            <consortium name="EnsemblMetazoa"/>
        </authorList>
    </citation>
    <scope>IDENTIFICATION</scope>
    <source>
        <strain evidence="1">IAEA</strain>
    </source>
</reference>
<accession>A0A1B0BY12</accession>
<evidence type="ECO:0000313" key="1">
    <source>
        <dbReference type="EnsemblMetazoa" id="GPPI043887-PA"/>
    </source>
</evidence>
<organism evidence="1 2">
    <name type="scientific">Glossina palpalis gambiensis</name>
    <dbReference type="NCBI Taxonomy" id="67801"/>
    <lineage>
        <taxon>Eukaryota</taxon>
        <taxon>Metazoa</taxon>
        <taxon>Ecdysozoa</taxon>
        <taxon>Arthropoda</taxon>
        <taxon>Hexapoda</taxon>
        <taxon>Insecta</taxon>
        <taxon>Pterygota</taxon>
        <taxon>Neoptera</taxon>
        <taxon>Endopterygota</taxon>
        <taxon>Diptera</taxon>
        <taxon>Brachycera</taxon>
        <taxon>Muscomorpha</taxon>
        <taxon>Hippoboscoidea</taxon>
        <taxon>Glossinidae</taxon>
        <taxon>Glossina</taxon>
    </lineage>
</organism>
<name>A0A1B0BY12_9MUSC</name>
<dbReference type="EMBL" id="JXJN01022462">
    <property type="status" value="NOT_ANNOTATED_CDS"/>
    <property type="molecule type" value="Genomic_DNA"/>
</dbReference>
<dbReference type="VEuPathDB" id="VectorBase:GPPI043887"/>
<keyword evidence="2" id="KW-1185">Reference proteome</keyword>
<dbReference type="Proteomes" id="UP000092460">
    <property type="component" value="Unassembled WGS sequence"/>
</dbReference>
<dbReference type="AlphaFoldDB" id="A0A1B0BY12"/>
<protein>
    <submittedName>
        <fullName evidence="1">Uncharacterized protein</fullName>
    </submittedName>
</protein>
<proteinExistence type="predicted"/>
<dbReference type="EnsemblMetazoa" id="GPPI043887-RA">
    <property type="protein sequence ID" value="GPPI043887-PA"/>
    <property type="gene ID" value="GPPI043887"/>
</dbReference>